<comment type="caution">
    <text evidence="2">The sequence shown here is derived from an EMBL/GenBank/DDBJ whole genome shotgun (WGS) entry which is preliminary data.</text>
</comment>
<keyword evidence="1" id="KW-0812">Transmembrane</keyword>
<name>A0A2M9Z6W1_9LEPT</name>
<dbReference type="Proteomes" id="UP000231912">
    <property type="component" value="Unassembled WGS sequence"/>
</dbReference>
<keyword evidence="1" id="KW-1133">Transmembrane helix</keyword>
<gene>
    <name evidence="2" type="ORF">CH371_19870</name>
</gene>
<dbReference type="AlphaFoldDB" id="A0A2M9Z6W1"/>
<feature type="transmembrane region" description="Helical" evidence="1">
    <location>
        <begin position="202"/>
        <end position="222"/>
    </location>
</feature>
<reference evidence="2 3" key="1">
    <citation type="submission" date="2017-07" db="EMBL/GenBank/DDBJ databases">
        <title>Leptospira spp. isolated from tropical soils.</title>
        <authorList>
            <person name="Thibeaux R."/>
            <person name="Iraola G."/>
            <person name="Ferres I."/>
            <person name="Bierque E."/>
            <person name="Girault D."/>
            <person name="Soupe-Gilbert M.-E."/>
            <person name="Picardeau M."/>
            <person name="Goarant C."/>
        </authorList>
    </citation>
    <scope>NUCLEOTIDE SEQUENCE [LARGE SCALE GENOMIC DNA]</scope>
    <source>
        <strain evidence="2 3">FH2-C-A2</strain>
    </source>
</reference>
<proteinExistence type="predicted"/>
<evidence type="ECO:0000256" key="1">
    <source>
        <dbReference type="SAM" id="Phobius"/>
    </source>
</evidence>
<protein>
    <submittedName>
        <fullName evidence="2">Uncharacterized protein</fullName>
    </submittedName>
</protein>
<sequence length="338" mass="38535">MNENNLKASKSAIEDITWLSDVSQEKFPEEIHVNFNSFKSLGIIFSKAFQGAISANVSDELMRQLNQYWAGYKEVIENLKKQAGGKPEIALNQLNSKLLTQFNQLSNTVITNGNTSFSVISSFLATFLERNLETIKIEKAISDYQSLSTQTTLLLDDLRKKSGDIGIEKFAEIFGRQARSQSRFFTITSSEKSRWNYLKLGAAERWLGIGIVVLLVPVYWFISPPEESTFNTISTAVIFIGRKLLFLSIWLFLVRFCFRNYSHYNFLAVQNTHRQNVLNSFRLLMEAIPSEDNVARSSLMQEVAKNIYVGGKNPFLIDNKKSDNDLQGILEMLKLLKH</sequence>
<dbReference type="RefSeq" id="WP_100760416.1">
    <property type="nucleotide sequence ID" value="NZ_NPDT01000013.1"/>
</dbReference>
<evidence type="ECO:0000313" key="3">
    <source>
        <dbReference type="Proteomes" id="UP000231912"/>
    </source>
</evidence>
<organism evidence="2 3">
    <name type="scientific">Leptospira wolffii</name>
    <dbReference type="NCBI Taxonomy" id="409998"/>
    <lineage>
        <taxon>Bacteria</taxon>
        <taxon>Pseudomonadati</taxon>
        <taxon>Spirochaetota</taxon>
        <taxon>Spirochaetia</taxon>
        <taxon>Leptospirales</taxon>
        <taxon>Leptospiraceae</taxon>
        <taxon>Leptospira</taxon>
    </lineage>
</organism>
<accession>A0A2M9Z6W1</accession>
<evidence type="ECO:0000313" key="2">
    <source>
        <dbReference type="EMBL" id="PJZ64124.1"/>
    </source>
</evidence>
<keyword evidence="1" id="KW-0472">Membrane</keyword>
<dbReference type="EMBL" id="NPDT01000013">
    <property type="protein sequence ID" value="PJZ64124.1"/>
    <property type="molecule type" value="Genomic_DNA"/>
</dbReference>
<feature type="transmembrane region" description="Helical" evidence="1">
    <location>
        <begin position="234"/>
        <end position="254"/>
    </location>
</feature>